<gene>
    <name evidence="3" type="ORF">SCHPADRAFT_937723</name>
</gene>
<keyword evidence="3" id="KW-0418">Kinase</keyword>
<dbReference type="PROSITE" id="PS00108">
    <property type="entry name" value="PROTEIN_KINASE_ST"/>
    <property type="match status" value="1"/>
</dbReference>
<dbReference type="EMBL" id="KQ085913">
    <property type="protein sequence ID" value="KLO16696.1"/>
    <property type="molecule type" value="Genomic_DNA"/>
</dbReference>
<evidence type="ECO:0000259" key="2">
    <source>
        <dbReference type="PROSITE" id="PS50011"/>
    </source>
</evidence>
<dbReference type="PROSITE" id="PS50011">
    <property type="entry name" value="PROTEIN_KINASE_DOM"/>
    <property type="match status" value="1"/>
</dbReference>
<sequence>MSISRRGHSIPRGSPHIENNVRSEASRAKKRTMEDVVVDIYQLFQLHKSSTVERHVSWLTQRIGTTCIDKTKDTLLQYFVELLSLTKKCGSLALKAICTLTVEEPRVRETLALPNEECVKALCRLEKLEKKRDLGSDVREWASKALNAIQNKAVHDLWSEVITEPVRLEDVQKLSEKSVSCVNGVPVLRKLAETLEDSKSSYVADIYFKLATTLALDGPSWKDVTNLRRGIDIIRQERLSSSVSDGHALVTEQLCTKLLKYASNSVTAVVAMKEILALAITDKYAREMLWKCEKRGHYLERQLSNTNSEIHKWTLRALCTIKEEYYNIHELWSNATVTATDKDGNGFNFQTISVNGGTDISGRSSELAQSLDKCKGKTQQSSKDLLGYVLQGAETSLTNLTGVITKDSKRPKLKEDGGFSIVYQGPVLIKGVPIAVKQLRMNREPTEFVIKNFARELRIIAELSHPNVSTFLGYAMEENESYSIILEWMERTLWDCLSAHDPEKDPESISRDPAKVFDVAFGIAKGVTYLHGENIVHADIKAANILLSRSGRPLVTDFGISRMSESLYSKGFYTTEASRFSKRWVPCEFYRLLDHEKFRPNTKSDVWAYGMTLLEILSSKLPYADIINEGGFEKKIMAYIIPNEPKLKFEVGCESAHNEVWELCKRCWTEDWKVRPEMKDVLWDLVKAKSRLGLGSALPNIPRFVSSSSPSPAV</sequence>
<dbReference type="Pfam" id="PF07714">
    <property type="entry name" value="PK_Tyr_Ser-Thr"/>
    <property type="match status" value="1"/>
</dbReference>
<keyword evidence="3" id="KW-0808">Transferase</keyword>
<evidence type="ECO:0000256" key="1">
    <source>
        <dbReference type="SAM" id="MobiDB-lite"/>
    </source>
</evidence>
<organism evidence="3 4">
    <name type="scientific">Schizopora paradoxa</name>
    <dbReference type="NCBI Taxonomy" id="27342"/>
    <lineage>
        <taxon>Eukaryota</taxon>
        <taxon>Fungi</taxon>
        <taxon>Dikarya</taxon>
        <taxon>Basidiomycota</taxon>
        <taxon>Agaricomycotina</taxon>
        <taxon>Agaricomycetes</taxon>
        <taxon>Hymenochaetales</taxon>
        <taxon>Schizoporaceae</taxon>
        <taxon>Schizopora</taxon>
    </lineage>
</organism>
<dbReference type="GO" id="GO:0004674">
    <property type="term" value="F:protein serine/threonine kinase activity"/>
    <property type="evidence" value="ECO:0007669"/>
    <property type="project" value="TreeGrafter"/>
</dbReference>
<dbReference type="PANTHER" id="PTHR44329">
    <property type="entry name" value="SERINE/THREONINE-PROTEIN KINASE TNNI3K-RELATED"/>
    <property type="match status" value="1"/>
</dbReference>
<reference evidence="3 4" key="1">
    <citation type="submission" date="2015-04" db="EMBL/GenBank/DDBJ databases">
        <title>Complete genome sequence of Schizopora paradoxa KUC8140, a cosmopolitan wood degrader in East Asia.</title>
        <authorList>
            <consortium name="DOE Joint Genome Institute"/>
            <person name="Min B."/>
            <person name="Park H."/>
            <person name="Jang Y."/>
            <person name="Kim J.-J."/>
            <person name="Kim K.H."/>
            <person name="Pangilinan J."/>
            <person name="Lipzen A."/>
            <person name="Riley R."/>
            <person name="Grigoriev I.V."/>
            <person name="Spatafora J.W."/>
            <person name="Choi I.-G."/>
        </authorList>
    </citation>
    <scope>NUCLEOTIDE SEQUENCE [LARGE SCALE GENOMIC DNA]</scope>
    <source>
        <strain evidence="3 4">KUC8140</strain>
    </source>
</reference>
<feature type="compositionally biased region" description="Basic and acidic residues" evidence="1">
    <location>
        <begin position="19"/>
        <end position="28"/>
    </location>
</feature>
<dbReference type="InterPro" id="IPR051681">
    <property type="entry name" value="Ser/Thr_Kinases-Pseudokinases"/>
</dbReference>
<dbReference type="OrthoDB" id="2412094at2759"/>
<dbReference type="SMART" id="SM00220">
    <property type="entry name" value="S_TKc"/>
    <property type="match status" value="1"/>
</dbReference>
<dbReference type="SUPFAM" id="SSF56112">
    <property type="entry name" value="Protein kinase-like (PK-like)"/>
    <property type="match status" value="1"/>
</dbReference>
<feature type="region of interest" description="Disordered" evidence="1">
    <location>
        <begin position="1"/>
        <end position="28"/>
    </location>
</feature>
<evidence type="ECO:0000313" key="4">
    <source>
        <dbReference type="Proteomes" id="UP000053477"/>
    </source>
</evidence>
<dbReference type="InterPro" id="IPR008271">
    <property type="entry name" value="Ser/Thr_kinase_AS"/>
</dbReference>
<dbReference type="GO" id="GO:0005524">
    <property type="term" value="F:ATP binding"/>
    <property type="evidence" value="ECO:0007669"/>
    <property type="project" value="InterPro"/>
</dbReference>
<proteinExistence type="predicted"/>
<dbReference type="InterPro" id="IPR001245">
    <property type="entry name" value="Ser-Thr/Tyr_kinase_cat_dom"/>
</dbReference>
<keyword evidence="4" id="KW-1185">Reference proteome</keyword>
<dbReference type="InterPro" id="IPR000719">
    <property type="entry name" value="Prot_kinase_dom"/>
</dbReference>
<dbReference type="STRING" id="27342.A0A0H2SHY5"/>
<accession>A0A0H2SHY5</accession>
<dbReference type="Gene3D" id="1.10.510.10">
    <property type="entry name" value="Transferase(Phosphotransferase) domain 1"/>
    <property type="match status" value="1"/>
</dbReference>
<feature type="domain" description="Protein kinase" evidence="2">
    <location>
        <begin position="408"/>
        <end position="692"/>
    </location>
</feature>
<name>A0A0H2SHY5_9AGAM</name>
<evidence type="ECO:0000313" key="3">
    <source>
        <dbReference type="EMBL" id="KLO16696.1"/>
    </source>
</evidence>
<dbReference type="InParanoid" id="A0A0H2SHY5"/>
<dbReference type="InterPro" id="IPR011009">
    <property type="entry name" value="Kinase-like_dom_sf"/>
</dbReference>
<protein>
    <submittedName>
        <fullName evidence="3">Kinase-like protein</fullName>
    </submittedName>
</protein>
<dbReference type="AlphaFoldDB" id="A0A0H2SHY5"/>
<dbReference type="Proteomes" id="UP000053477">
    <property type="component" value="Unassembled WGS sequence"/>
</dbReference>